<name>A0AAN8UK99_9MAGN</name>
<keyword evidence="2" id="KW-1185">Reference proteome</keyword>
<dbReference type="AlphaFoldDB" id="A0AAN8UK99"/>
<protein>
    <submittedName>
        <fullName evidence="1">Phloem protein 2-like</fullName>
    </submittedName>
</protein>
<dbReference type="InterPro" id="IPR052147">
    <property type="entry name" value="PP2-like/Lectin"/>
</dbReference>
<organism evidence="1 2">
    <name type="scientific">Dillenia turbinata</name>
    <dbReference type="NCBI Taxonomy" id="194707"/>
    <lineage>
        <taxon>Eukaryota</taxon>
        <taxon>Viridiplantae</taxon>
        <taxon>Streptophyta</taxon>
        <taxon>Embryophyta</taxon>
        <taxon>Tracheophyta</taxon>
        <taxon>Spermatophyta</taxon>
        <taxon>Magnoliopsida</taxon>
        <taxon>eudicotyledons</taxon>
        <taxon>Gunneridae</taxon>
        <taxon>Pentapetalae</taxon>
        <taxon>Dilleniales</taxon>
        <taxon>Dilleniaceae</taxon>
        <taxon>Dillenia</taxon>
    </lineage>
</organism>
<dbReference type="PANTHER" id="PTHR48478:SF1">
    <property type="entry name" value="LECTIN-LIKE"/>
    <property type="match status" value="1"/>
</dbReference>
<reference evidence="1 2" key="1">
    <citation type="submission" date="2023-12" db="EMBL/GenBank/DDBJ databases">
        <title>A high-quality genome assembly for Dillenia turbinata (Dilleniales).</title>
        <authorList>
            <person name="Chanderbali A."/>
        </authorList>
    </citation>
    <scope>NUCLEOTIDE SEQUENCE [LARGE SCALE GENOMIC DNA]</scope>
    <source>
        <strain evidence="1">LSX21</strain>
        <tissue evidence="1">Leaf</tissue>
    </source>
</reference>
<dbReference type="PANTHER" id="PTHR48478">
    <property type="entry name" value="LECTIN-LIKE"/>
    <property type="match status" value="1"/>
</dbReference>
<dbReference type="EMBL" id="JBAMMX010000023">
    <property type="protein sequence ID" value="KAK6917030.1"/>
    <property type="molecule type" value="Genomic_DNA"/>
</dbReference>
<dbReference type="Proteomes" id="UP001370490">
    <property type="component" value="Unassembled WGS sequence"/>
</dbReference>
<sequence>MTTNPHFVADPNAIVPVPGGKEWKIYPRGLNIVWGNDRRYWRIEEQKTGMAELLQVSWLEVTGKVPLRGGKKYRVGFKISMKPDAFGWADLHVVILAKVGTNGRLVPKKEALNYSKVEPFDFPQDGVEVEVPENGDDVHFGMYEVWSGKWKGGLLIHHAFVREA</sequence>
<proteinExistence type="predicted"/>
<dbReference type="InterPro" id="IPR025886">
    <property type="entry name" value="PP2-like"/>
</dbReference>
<accession>A0AAN8UK99</accession>
<evidence type="ECO:0000313" key="2">
    <source>
        <dbReference type="Proteomes" id="UP001370490"/>
    </source>
</evidence>
<dbReference type="Pfam" id="PF14299">
    <property type="entry name" value="PP2"/>
    <property type="match status" value="1"/>
</dbReference>
<evidence type="ECO:0000313" key="1">
    <source>
        <dbReference type="EMBL" id="KAK6917030.1"/>
    </source>
</evidence>
<gene>
    <name evidence="1" type="ORF">RJ641_017781</name>
</gene>
<comment type="caution">
    <text evidence="1">The sequence shown here is derived from an EMBL/GenBank/DDBJ whole genome shotgun (WGS) entry which is preliminary data.</text>
</comment>
<dbReference type="GO" id="GO:0030246">
    <property type="term" value="F:carbohydrate binding"/>
    <property type="evidence" value="ECO:0007669"/>
    <property type="project" value="InterPro"/>
</dbReference>